<feature type="transmembrane region" description="Helical" evidence="8">
    <location>
        <begin position="78"/>
        <end position="97"/>
    </location>
</feature>
<evidence type="ECO:0000256" key="1">
    <source>
        <dbReference type="ARBA" id="ARBA00004651"/>
    </source>
</evidence>
<proteinExistence type="inferred from homology"/>
<dbReference type="AlphaFoldDB" id="A0A6J5E8H8"/>
<sequence>MLSAFVVNNVWFYVLSVPALLLTSFSKGGFGLGLGVVTVPLMALYLPVPEVVTILLPVLCVTDLIALWQYRGKWSWPLLRLAIPAAFVGIGLGTLALHHLDEAWLRLAVGVISVDFVRRRWRRPHRAAPETAPRDEPVPRVRPASCLFWGATSGFTSFMANAGEPALTMYLLPFRLSNSSFAGTTAAFFAAVNLTKLMSFSMLGLFTHTTLLTSLLLTPIALLGTFAGFRFNRRLNAALFHQFSCAILLVIGARLIYTSLKVIV</sequence>
<dbReference type="GO" id="GO:0005886">
    <property type="term" value="C:plasma membrane"/>
    <property type="evidence" value="ECO:0007669"/>
    <property type="project" value="UniProtKB-SubCell"/>
</dbReference>
<evidence type="ECO:0000256" key="6">
    <source>
        <dbReference type="ARBA" id="ARBA00022989"/>
    </source>
</evidence>
<evidence type="ECO:0000256" key="4">
    <source>
        <dbReference type="ARBA" id="ARBA00022475"/>
    </source>
</evidence>
<dbReference type="PANTHER" id="PTHR30269:SF37">
    <property type="entry name" value="MEMBRANE TRANSPORTER PROTEIN"/>
    <property type="match status" value="1"/>
</dbReference>
<accession>A0A6J5E8H8</accession>
<name>A0A6J5E8H8_9BURK</name>
<dbReference type="PANTHER" id="PTHR30269">
    <property type="entry name" value="TRANSMEMBRANE PROTEIN YFCA"/>
    <property type="match status" value="1"/>
</dbReference>
<feature type="transmembrane region" description="Helical" evidence="8">
    <location>
        <begin position="211"/>
        <end position="231"/>
    </location>
</feature>
<comment type="similarity">
    <text evidence="2 8">Belongs to the 4-toluene sulfonate uptake permease (TSUP) (TC 2.A.102) family.</text>
</comment>
<organism evidence="9 10">
    <name type="scientific">Paraburkholderia humisilvae</name>
    <dbReference type="NCBI Taxonomy" id="627669"/>
    <lineage>
        <taxon>Bacteria</taxon>
        <taxon>Pseudomonadati</taxon>
        <taxon>Pseudomonadota</taxon>
        <taxon>Betaproteobacteria</taxon>
        <taxon>Burkholderiales</taxon>
        <taxon>Burkholderiaceae</taxon>
        <taxon>Paraburkholderia</taxon>
    </lineage>
</organism>
<dbReference type="InterPro" id="IPR002781">
    <property type="entry name" value="TM_pro_TauE-like"/>
</dbReference>
<evidence type="ECO:0000256" key="5">
    <source>
        <dbReference type="ARBA" id="ARBA00022692"/>
    </source>
</evidence>
<dbReference type="RefSeq" id="WP_175228351.1">
    <property type="nucleotide sequence ID" value="NZ_CADIKH010000019.1"/>
</dbReference>
<dbReference type="Proteomes" id="UP000494363">
    <property type="component" value="Unassembled WGS sequence"/>
</dbReference>
<evidence type="ECO:0000313" key="9">
    <source>
        <dbReference type="EMBL" id="CAB3761904.1"/>
    </source>
</evidence>
<keyword evidence="10" id="KW-1185">Reference proteome</keyword>
<keyword evidence="5 8" id="KW-0812">Transmembrane</keyword>
<dbReference type="EMBL" id="CADIKH010000019">
    <property type="protein sequence ID" value="CAB3761904.1"/>
    <property type="molecule type" value="Genomic_DNA"/>
</dbReference>
<evidence type="ECO:0000256" key="7">
    <source>
        <dbReference type="ARBA" id="ARBA00023136"/>
    </source>
</evidence>
<feature type="transmembrane region" description="Helical" evidence="8">
    <location>
        <begin position="237"/>
        <end position="257"/>
    </location>
</feature>
<keyword evidence="3" id="KW-0813">Transport</keyword>
<evidence type="ECO:0000256" key="3">
    <source>
        <dbReference type="ARBA" id="ARBA00022448"/>
    </source>
</evidence>
<dbReference type="InterPro" id="IPR052017">
    <property type="entry name" value="TSUP"/>
</dbReference>
<dbReference type="Pfam" id="PF01925">
    <property type="entry name" value="TauE"/>
    <property type="match status" value="1"/>
</dbReference>
<keyword evidence="4 8" id="KW-1003">Cell membrane</keyword>
<reference evidence="9 10" key="1">
    <citation type="submission" date="2020-04" db="EMBL/GenBank/DDBJ databases">
        <authorList>
            <person name="De Canck E."/>
        </authorList>
    </citation>
    <scope>NUCLEOTIDE SEQUENCE [LARGE SCALE GENOMIC DNA]</scope>
    <source>
        <strain evidence="9 10">LMG 29542</strain>
    </source>
</reference>
<evidence type="ECO:0000256" key="2">
    <source>
        <dbReference type="ARBA" id="ARBA00009142"/>
    </source>
</evidence>
<feature type="transmembrane region" description="Helical" evidence="8">
    <location>
        <begin position="54"/>
        <end position="71"/>
    </location>
</feature>
<gene>
    <name evidence="9" type="ORF">LMG29542_04186</name>
</gene>
<keyword evidence="6 8" id="KW-1133">Transmembrane helix</keyword>
<comment type="subcellular location">
    <subcellularLocation>
        <location evidence="1 8">Cell membrane</location>
        <topology evidence="1 8">Multi-pass membrane protein</topology>
    </subcellularLocation>
</comment>
<keyword evidence="7 8" id="KW-0472">Membrane</keyword>
<evidence type="ECO:0000256" key="8">
    <source>
        <dbReference type="RuleBase" id="RU363041"/>
    </source>
</evidence>
<evidence type="ECO:0000313" key="10">
    <source>
        <dbReference type="Proteomes" id="UP000494363"/>
    </source>
</evidence>
<feature type="transmembrane region" description="Helical" evidence="8">
    <location>
        <begin position="180"/>
        <end position="199"/>
    </location>
</feature>
<protein>
    <recommendedName>
        <fullName evidence="8">Probable membrane transporter protein</fullName>
    </recommendedName>
</protein>